<evidence type="ECO:0000313" key="2">
    <source>
        <dbReference type="EMBL" id="STO28759.1"/>
    </source>
</evidence>
<evidence type="ECO:0000256" key="1">
    <source>
        <dbReference type="SAM" id="Phobius"/>
    </source>
</evidence>
<organism evidence="2 3">
    <name type="scientific">Fusobacterium necrogenes</name>
    <dbReference type="NCBI Taxonomy" id="858"/>
    <lineage>
        <taxon>Bacteria</taxon>
        <taxon>Fusobacteriati</taxon>
        <taxon>Fusobacteriota</taxon>
        <taxon>Fusobacteriia</taxon>
        <taxon>Fusobacteriales</taxon>
        <taxon>Fusobacteriaceae</taxon>
        <taxon>Fusobacterium</taxon>
    </lineage>
</organism>
<keyword evidence="1" id="KW-1133">Transmembrane helix</keyword>
<evidence type="ECO:0000313" key="3">
    <source>
        <dbReference type="Proteomes" id="UP000255328"/>
    </source>
</evidence>
<sequence>MKTLTRKEKIEEQKKRNNERKLRARILLKFGLVAEITYIIEYGTYIILGHLLKFKNVSPLEKESLKNDGEKIFKEIEEHDKETVITLTTEEKKARNHKLIGIGALFEIANLININLDIITGYCYSLHKKDQNYINDCNVKGKLYFLKKGEKKNDKKNI</sequence>
<reference evidence="2 3" key="1">
    <citation type="submission" date="2018-06" db="EMBL/GenBank/DDBJ databases">
        <authorList>
            <consortium name="Pathogen Informatics"/>
            <person name="Doyle S."/>
        </authorList>
    </citation>
    <scope>NUCLEOTIDE SEQUENCE [LARGE SCALE GENOMIC DNA]</scope>
    <source>
        <strain evidence="2 3">NCTC10723</strain>
    </source>
</reference>
<feature type="transmembrane region" description="Helical" evidence="1">
    <location>
        <begin position="26"/>
        <end position="48"/>
    </location>
</feature>
<keyword evidence="1" id="KW-0812">Transmembrane</keyword>
<name>A0A377GP55_9FUSO</name>
<proteinExistence type="predicted"/>
<protein>
    <submittedName>
        <fullName evidence="2">Conjugal transfer protein TraD</fullName>
    </submittedName>
</protein>
<accession>A0A377GP55</accession>
<dbReference type="RefSeq" id="WP_115268253.1">
    <property type="nucleotide sequence ID" value="NZ_UGGU01000002.1"/>
</dbReference>
<keyword evidence="3" id="KW-1185">Reference proteome</keyword>
<dbReference type="AlphaFoldDB" id="A0A377GP55"/>
<dbReference type="OrthoDB" id="91395at2"/>
<keyword evidence="1" id="KW-0472">Membrane</keyword>
<gene>
    <name evidence="2" type="ORF">NCTC10723_00070</name>
</gene>
<dbReference type="EMBL" id="UGGU01000002">
    <property type="protein sequence ID" value="STO28759.1"/>
    <property type="molecule type" value="Genomic_DNA"/>
</dbReference>
<dbReference type="Proteomes" id="UP000255328">
    <property type="component" value="Unassembled WGS sequence"/>
</dbReference>